<feature type="DNA-binding region" description="H-T-H motif" evidence="4">
    <location>
        <begin position="43"/>
        <end position="62"/>
    </location>
</feature>
<dbReference type="SUPFAM" id="SSF48498">
    <property type="entry name" value="Tetracyclin repressor-like, C-terminal domain"/>
    <property type="match status" value="1"/>
</dbReference>
<dbReference type="InterPro" id="IPR001647">
    <property type="entry name" value="HTH_TetR"/>
</dbReference>
<dbReference type="Pfam" id="PF00440">
    <property type="entry name" value="TetR_N"/>
    <property type="match status" value="1"/>
</dbReference>
<dbReference type="GO" id="GO:0003700">
    <property type="term" value="F:DNA-binding transcription factor activity"/>
    <property type="evidence" value="ECO:0007669"/>
    <property type="project" value="TreeGrafter"/>
</dbReference>
<accession>A0A1Y5NZM4</accession>
<name>A0A1Y5NZM4_9MICO</name>
<dbReference type="InterPro" id="IPR050109">
    <property type="entry name" value="HTH-type_TetR-like_transc_reg"/>
</dbReference>
<protein>
    <submittedName>
        <fullName evidence="6">Putative transcriptional regulator, TetR family protein</fullName>
    </submittedName>
</protein>
<dbReference type="RefSeq" id="WP_295574948.1">
    <property type="nucleotide sequence ID" value="NZ_FLQR01000006.1"/>
</dbReference>
<dbReference type="Gene3D" id="1.10.357.10">
    <property type="entry name" value="Tetracycline Repressor, domain 2"/>
    <property type="match status" value="1"/>
</dbReference>
<dbReference type="PROSITE" id="PS50977">
    <property type="entry name" value="HTH_TETR_2"/>
    <property type="match status" value="1"/>
</dbReference>
<dbReference type="InterPro" id="IPR036271">
    <property type="entry name" value="Tet_transcr_reg_TetR-rel_C_sf"/>
</dbReference>
<keyword evidence="1" id="KW-0805">Transcription regulation</keyword>
<proteinExistence type="predicted"/>
<evidence type="ECO:0000259" key="5">
    <source>
        <dbReference type="PROSITE" id="PS50977"/>
    </source>
</evidence>
<dbReference type="GO" id="GO:0000976">
    <property type="term" value="F:transcription cis-regulatory region binding"/>
    <property type="evidence" value="ECO:0007669"/>
    <property type="project" value="TreeGrafter"/>
</dbReference>
<keyword evidence="3" id="KW-0804">Transcription</keyword>
<keyword evidence="2 4" id="KW-0238">DNA-binding</keyword>
<evidence type="ECO:0000313" key="6">
    <source>
        <dbReference type="EMBL" id="SBS71856.1"/>
    </source>
</evidence>
<dbReference type="InterPro" id="IPR009057">
    <property type="entry name" value="Homeodomain-like_sf"/>
</dbReference>
<dbReference type="PANTHER" id="PTHR30055">
    <property type="entry name" value="HTH-TYPE TRANSCRIPTIONAL REGULATOR RUTR"/>
    <property type="match status" value="1"/>
</dbReference>
<feature type="domain" description="HTH tetR-type" evidence="5">
    <location>
        <begin position="20"/>
        <end position="80"/>
    </location>
</feature>
<dbReference type="PANTHER" id="PTHR30055:SF234">
    <property type="entry name" value="HTH-TYPE TRANSCRIPTIONAL REGULATOR BETI"/>
    <property type="match status" value="1"/>
</dbReference>
<evidence type="ECO:0000256" key="3">
    <source>
        <dbReference type="ARBA" id="ARBA00023163"/>
    </source>
</evidence>
<evidence type="ECO:0000256" key="2">
    <source>
        <dbReference type="ARBA" id="ARBA00023125"/>
    </source>
</evidence>
<dbReference type="AlphaFoldDB" id="A0A1Y5NZM4"/>
<evidence type="ECO:0000256" key="1">
    <source>
        <dbReference type="ARBA" id="ARBA00023015"/>
    </source>
</evidence>
<sequence length="213" mass="23575">MADVKTPRGYDSRARRATAAKNREKVLGVAERHFRAHGYASTTVAAIAADASVSPELIYKSFGSKGGIVRALYDRGLAGTGPVPAYQRSDEMRERETDPADILEQWGRLTAEVAATVTPVRLLLRAAAAMDPDMAALLERTEGERLERMRHHAEFLAEQGYLRTDVSVAIATDVLWACSSVELYELLVLHRRWAPHQFAAFITDLMRAGLLPR</sequence>
<organism evidence="6">
    <name type="scientific">uncultured Microbacterium sp</name>
    <dbReference type="NCBI Taxonomy" id="191216"/>
    <lineage>
        <taxon>Bacteria</taxon>
        <taxon>Bacillati</taxon>
        <taxon>Actinomycetota</taxon>
        <taxon>Actinomycetes</taxon>
        <taxon>Micrococcales</taxon>
        <taxon>Microbacteriaceae</taxon>
        <taxon>Microbacterium</taxon>
        <taxon>environmental samples</taxon>
    </lineage>
</organism>
<gene>
    <name evidence="6" type="ORF">MIPYR_20260</name>
</gene>
<dbReference type="EMBL" id="FLQR01000006">
    <property type="protein sequence ID" value="SBS71856.1"/>
    <property type="molecule type" value="Genomic_DNA"/>
</dbReference>
<evidence type="ECO:0000256" key="4">
    <source>
        <dbReference type="PROSITE-ProRule" id="PRU00335"/>
    </source>
</evidence>
<dbReference type="SUPFAM" id="SSF46689">
    <property type="entry name" value="Homeodomain-like"/>
    <property type="match status" value="1"/>
</dbReference>
<reference evidence="6" key="1">
    <citation type="submission" date="2016-03" db="EMBL/GenBank/DDBJ databases">
        <authorList>
            <person name="Ploux O."/>
        </authorList>
    </citation>
    <scope>NUCLEOTIDE SEQUENCE</scope>
    <source>
        <strain evidence="6">UC1</strain>
    </source>
</reference>